<evidence type="ECO:0000313" key="2">
    <source>
        <dbReference type="Proteomes" id="UP000051727"/>
    </source>
</evidence>
<name>A0A0R2FT26_9LACO</name>
<comment type="caution">
    <text evidence="1">The sequence shown here is derived from an EMBL/GenBank/DDBJ whole genome shotgun (WGS) entry which is preliminary data.</text>
</comment>
<evidence type="ECO:0000313" key="1">
    <source>
        <dbReference type="EMBL" id="KRN31619.1"/>
    </source>
</evidence>
<gene>
    <name evidence="1" type="ORF">IV36_GL001742</name>
</gene>
<dbReference type="EMBL" id="JQAR01000004">
    <property type="protein sequence ID" value="KRN31619.1"/>
    <property type="molecule type" value="Genomic_DNA"/>
</dbReference>
<dbReference type="PATRIC" id="fig|1618.3.peg.1771"/>
<dbReference type="Proteomes" id="UP000051727">
    <property type="component" value="Unassembled WGS sequence"/>
</dbReference>
<dbReference type="RefSeq" id="WP_056990758.1">
    <property type="nucleotide sequence ID" value="NZ_JQAR01000004.1"/>
</dbReference>
<proteinExistence type="predicted"/>
<sequence>MRKSPLKEQLEKQLKEAKTPYKNIAKNIYNFIMTYRGGIEFTSSPWQENIFEVVIKNSIKKYGKKQIEEYEGTYQSDHYNGFEIKIVKEIDKIIEDERETFSMSQIDINKNIPIHGVFMTSNYSGWNKLIRYLEQDSDIKWLNEETKGLPYKNNQYKDFVRKYGAGDKNNVLCVMIDENLAYLCDIETLWTYNWWSIDDISTPERRDVKIN</sequence>
<accession>A0A0R2FT26</accession>
<dbReference type="AlphaFoldDB" id="A0A0R2FT26"/>
<protein>
    <submittedName>
        <fullName evidence="1">Uncharacterized protein</fullName>
    </submittedName>
</protein>
<reference evidence="1 2" key="1">
    <citation type="journal article" date="2015" name="Genome Announc.">
        <title>Expanding the biotechnology potential of lactobacilli through comparative genomics of 213 strains and associated genera.</title>
        <authorList>
            <person name="Sun Z."/>
            <person name="Harris H.M."/>
            <person name="McCann A."/>
            <person name="Guo C."/>
            <person name="Argimon S."/>
            <person name="Zhang W."/>
            <person name="Yang X."/>
            <person name="Jeffery I.B."/>
            <person name="Cooney J.C."/>
            <person name="Kagawa T.F."/>
            <person name="Liu W."/>
            <person name="Song Y."/>
            <person name="Salvetti E."/>
            <person name="Wrobel A."/>
            <person name="Rasinkangas P."/>
            <person name="Parkhill J."/>
            <person name="Rea M.C."/>
            <person name="O'Sullivan O."/>
            <person name="Ritari J."/>
            <person name="Douillard F.P."/>
            <person name="Paul Ross R."/>
            <person name="Yang R."/>
            <person name="Briner A.E."/>
            <person name="Felis G.E."/>
            <person name="de Vos W.M."/>
            <person name="Barrangou R."/>
            <person name="Klaenhammer T.R."/>
            <person name="Caufield P.W."/>
            <person name="Cui Y."/>
            <person name="Zhang H."/>
            <person name="O'Toole P.W."/>
        </authorList>
    </citation>
    <scope>NUCLEOTIDE SEQUENCE [LARGE SCALE GENOMIC DNA]</scope>
    <source>
        <strain evidence="1 2">ATCC 27304</strain>
    </source>
</reference>
<dbReference type="STRING" id="1618.IV36_GL001742"/>
<organism evidence="1 2">
    <name type="scientific">Liquorilactobacillus mali</name>
    <dbReference type="NCBI Taxonomy" id="1618"/>
    <lineage>
        <taxon>Bacteria</taxon>
        <taxon>Bacillati</taxon>
        <taxon>Bacillota</taxon>
        <taxon>Bacilli</taxon>
        <taxon>Lactobacillales</taxon>
        <taxon>Lactobacillaceae</taxon>
        <taxon>Liquorilactobacillus</taxon>
    </lineage>
</organism>